<sequence length="1229" mass="142926">MTFAEYKWNLMDWINFFPAEGGLEKDTKVLLLCDKESEELFASKLKKRVKRLSLRLEEGQYDYVLIPSLNKRILTLFQDSIEKMLLSFSEKWLLPGGAVILGVQNEKSLESLSTGYIEKELSYTSLKELQEIGKNLKSIYEKSEDRIYFPLPSLDYPIHFYTKDRLPQEGEESGSIAALSEEGVFPNFAPCFLYYFRKNNVGISEMKDIHSNKLNYLKYNASRKPCYAIKTEILSDKKGEKFVLKESITKEANPHIESLPEKRKRMEVFFANRKIRVLEEKQFRRAYESSDSLSYVVYPFLKGKSISEILGELITDGKAPVKEITEALDLLLGREEWIAPANYDLLFENVLMSGDDAVLIDCEWVFPEGAERSFLQYRILHYWYESYKEKLRYKDEESFFRLFSVGKPELLLMEKKEQEFQEEVHGESEESNVWAYRSQRFSPENFQKQKEEIQEKERIIAHLQEDIKDKDVSLRKEREVLRLTQVHVGNLEKVITTHERDIAQLQTEKAYFEKNQSLLSKIKRKVSSAFNRRFPEDSKRRLILYYIAQTFLHPIRTLLLYLLPDGRNRILGHFKIGKAYVERGKVRFEKIEQPKVSIVIPCYNQIHYTYRCLQSILAHTSQEETPYEVIIADDVSTDATRDLRLFSENLVIARNKENMGFLKNCNQAAEVARGEYIFFLNNDTEVTEGWLSSLVELIERRPDAGMVGSKLVYPDGRLQEAGGIIWSDASGWNYGRLQNPDEPEYNYVKEVDYISGAAILIRTSLWKEIGGFDELFAPAYCEDSDLAFSVRKHGFKVLYQPRSKVIHYEGISNGTDVEGSGLKRYQKVNQEKFKEKWKEELKKQSVNTGNPNPFRARERGQGKRYVLFVDHYVPTFDKDAGSKTTYQYLKMLTDKGVIVKFLGDNFLHEEPYTSALEELGIEVLYGTKMQGDIWNWMERNKEMIDIAYLNRPHIATKYIDYIKENTPWKIIFYGHDLHFLRLQREYELEQRPELLEEIQYFKNMEFSVMGKAEMSYYPSSLEVEEIHKIDDSIPVKAITAYVFDKPAAVEKIGEEREGILFVGGFAHPPNEDAVLWFCEEVLPFMKRQLPDLKFRIVGSHITDKVKDLEKIKGVEVLGFVSDERLHELYQESRLVIVPLRYGAGVKGKVVEALHEGAAILTTSCGAEGIPHAEEVMVVEDDPRKFADEGVLLYQNLPRIREYSQKATEFIAEYFSPDAVFKGIKDDFGL</sequence>
<evidence type="ECO:0000313" key="4">
    <source>
        <dbReference type="Proteomes" id="UP000018461"/>
    </source>
</evidence>
<comment type="caution">
    <text evidence="3">The sequence shown here is derived from an EMBL/GenBank/DDBJ whole genome shotgun (WGS) entry which is preliminary data.</text>
</comment>
<keyword evidence="1" id="KW-0175">Coiled coil</keyword>
<dbReference type="SUPFAM" id="SSF53448">
    <property type="entry name" value="Nucleotide-diphospho-sugar transferases"/>
    <property type="match status" value="1"/>
</dbReference>
<name>G9WKY4_9FIRM</name>
<organism evidence="3 4">
    <name type="scientific">Oribacterium parvum ACB1</name>
    <dbReference type="NCBI Taxonomy" id="796943"/>
    <lineage>
        <taxon>Bacteria</taxon>
        <taxon>Bacillati</taxon>
        <taxon>Bacillota</taxon>
        <taxon>Clostridia</taxon>
        <taxon>Lachnospirales</taxon>
        <taxon>Lachnospiraceae</taxon>
        <taxon>Oribacterium</taxon>
    </lineage>
</organism>
<dbReference type="Gene3D" id="3.40.50.2000">
    <property type="entry name" value="Glycogen Phosphorylase B"/>
    <property type="match status" value="1"/>
</dbReference>
<feature type="domain" description="Glycosyltransferase 2-like" evidence="2">
    <location>
        <begin position="597"/>
        <end position="766"/>
    </location>
</feature>
<dbReference type="RefSeq" id="WP_009535863.1">
    <property type="nucleotide sequence ID" value="NZ_KE148312.1"/>
</dbReference>
<evidence type="ECO:0000259" key="2">
    <source>
        <dbReference type="Pfam" id="PF00535"/>
    </source>
</evidence>
<protein>
    <recommendedName>
        <fullName evidence="2">Glycosyltransferase 2-like domain-containing protein</fullName>
    </recommendedName>
</protein>
<keyword evidence="4" id="KW-1185">Reference proteome</keyword>
<dbReference type="PANTHER" id="PTHR43179:SF7">
    <property type="entry name" value="RHAMNOSYLTRANSFERASE WBBL"/>
    <property type="match status" value="1"/>
</dbReference>
<reference evidence="3" key="2">
    <citation type="submission" date="2013-03" db="EMBL/GenBank/DDBJ databases">
        <title>The Genome Sequence of Oribacterium sp. ACB1.</title>
        <authorList>
            <consortium name="The Broad Institute Genomics Platform"/>
            <consortium name="The Broad Institute Genome Sequencing Center for Infectious Disease"/>
            <person name="Earl A."/>
            <person name="Ward D."/>
            <person name="Feldgarden M."/>
            <person name="Gevers D."/>
            <person name="Sizova M."/>
            <person name="Hazen A."/>
            <person name="Epstein S."/>
            <person name="Walker B."/>
            <person name="Young S."/>
            <person name="Zeng Q."/>
            <person name="Gargeya S."/>
            <person name="Fitzgerald M."/>
            <person name="Haas B."/>
            <person name="Abouelleil A."/>
            <person name="Allen A.W."/>
            <person name="Alvarado L."/>
            <person name="Arachchi H.M."/>
            <person name="Berlin A.M."/>
            <person name="Chapman S.B."/>
            <person name="Gainer-Dewar J."/>
            <person name="Goldberg J."/>
            <person name="Griggs A."/>
            <person name="Gujja S."/>
            <person name="Hansen M."/>
            <person name="Howarth C."/>
            <person name="Imamovic A."/>
            <person name="Ireland A."/>
            <person name="Larimer J."/>
            <person name="McCowan C."/>
            <person name="Murphy C."/>
            <person name="Pearson M."/>
            <person name="Poon T.W."/>
            <person name="Priest M."/>
            <person name="Roberts A."/>
            <person name="Saif S."/>
            <person name="Shea T."/>
            <person name="Sisk P."/>
            <person name="Sykes S."/>
            <person name="Wortman J."/>
            <person name="Nusbaum C."/>
            <person name="Birren B."/>
        </authorList>
    </citation>
    <scope>NUCLEOTIDE SEQUENCE [LARGE SCALE GENOMIC DNA]</scope>
    <source>
        <strain evidence="3">ACB1</strain>
    </source>
</reference>
<accession>G9WKY4</accession>
<dbReference type="AlphaFoldDB" id="G9WKY4"/>
<dbReference type="SUPFAM" id="SSF53756">
    <property type="entry name" value="UDP-Glycosyltransferase/glycogen phosphorylase"/>
    <property type="match status" value="1"/>
</dbReference>
<dbReference type="STRING" id="796943.HMPREF9625_02041"/>
<dbReference type="Proteomes" id="UP000018461">
    <property type="component" value="Unassembled WGS sequence"/>
</dbReference>
<evidence type="ECO:0000256" key="1">
    <source>
        <dbReference type="SAM" id="Coils"/>
    </source>
</evidence>
<reference evidence="3" key="1">
    <citation type="submission" date="2011-08" db="EMBL/GenBank/DDBJ databases">
        <authorList>
            <consortium name="The Broad Institute Genome Sequencing Platform"/>
            <person name="Earl A."/>
            <person name="Ward D."/>
            <person name="Feldgarden M."/>
            <person name="Gevers D."/>
            <person name="Sizova M."/>
            <person name="Hazen A."/>
            <person name="Epstein S."/>
            <person name="Young S.K."/>
            <person name="Zeng Q."/>
            <person name="Gargeya S."/>
            <person name="Fitzgerald M."/>
            <person name="Haas B."/>
            <person name="Abouelleil A."/>
            <person name="Alvarado L."/>
            <person name="Arachchi H.M."/>
            <person name="Berlin A."/>
            <person name="Brown A."/>
            <person name="Chapman S.B."/>
            <person name="Chen Z."/>
            <person name="Dunbar C."/>
            <person name="Freedman E."/>
            <person name="Gearin G."/>
            <person name="Gellesch M."/>
            <person name="Goldberg J."/>
            <person name="Griggs A."/>
            <person name="Gujja S."/>
            <person name="Heiman D."/>
            <person name="Howarth C."/>
            <person name="Larson L."/>
            <person name="Lui A."/>
            <person name="MacDonald P.J.P."/>
            <person name="Montmayeur A."/>
            <person name="Murphy C."/>
            <person name="Neiman D."/>
            <person name="Pearson M."/>
            <person name="Priest M."/>
            <person name="Roberts A."/>
            <person name="Saif S."/>
            <person name="Shea T."/>
            <person name="Shenoy N."/>
            <person name="Sisk P."/>
            <person name="Stolte C."/>
            <person name="Sykes S."/>
            <person name="Wortman J."/>
            <person name="Nusbaum C."/>
            <person name="Birren B."/>
        </authorList>
    </citation>
    <scope>NUCLEOTIDE SEQUENCE</scope>
    <source>
        <strain evidence="3">ACB1</strain>
    </source>
</reference>
<dbReference type="CDD" id="cd03801">
    <property type="entry name" value="GT4_PimA-like"/>
    <property type="match status" value="1"/>
</dbReference>
<dbReference type="Pfam" id="PF13692">
    <property type="entry name" value="Glyco_trans_1_4"/>
    <property type="match status" value="1"/>
</dbReference>
<feature type="coiled-coil region" evidence="1">
    <location>
        <begin position="446"/>
        <end position="508"/>
    </location>
</feature>
<dbReference type="InterPro" id="IPR029044">
    <property type="entry name" value="Nucleotide-diphossugar_trans"/>
</dbReference>
<dbReference type="EMBL" id="AFZC02000002">
    <property type="protein sequence ID" value="EHL13439.1"/>
    <property type="molecule type" value="Genomic_DNA"/>
</dbReference>
<dbReference type="HOGENOM" id="CLU_007225_0_0_9"/>
<dbReference type="Pfam" id="PF00535">
    <property type="entry name" value="Glycos_transf_2"/>
    <property type="match status" value="1"/>
</dbReference>
<dbReference type="Gene3D" id="3.90.550.10">
    <property type="entry name" value="Spore Coat Polysaccharide Biosynthesis Protein SpsA, Chain A"/>
    <property type="match status" value="1"/>
</dbReference>
<dbReference type="PANTHER" id="PTHR43179">
    <property type="entry name" value="RHAMNOSYLTRANSFERASE WBBL"/>
    <property type="match status" value="1"/>
</dbReference>
<dbReference type="InterPro" id="IPR001173">
    <property type="entry name" value="Glyco_trans_2-like"/>
</dbReference>
<dbReference type="PATRIC" id="fig|796943.3.peg.397"/>
<proteinExistence type="predicted"/>
<gene>
    <name evidence="3" type="ORF">HMPREF9625_02041</name>
</gene>
<dbReference type="CDD" id="cd04186">
    <property type="entry name" value="GT_2_like_c"/>
    <property type="match status" value="1"/>
</dbReference>
<evidence type="ECO:0000313" key="3">
    <source>
        <dbReference type="EMBL" id="EHL13439.1"/>
    </source>
</evidence>